<dbReference type="InterPro" id="IPR036388">
    <property type="entry name" value="WH-like_DNA-bd_sf"/>
</dbReference>
<accession>A0A9Y2AIR8</accession>
<dbReference type="Proteomes" id="UP001243623">
    <property type="component" value="Chromosome"/>
</dbReference>
<dbReference type="SUPFAM" id="SSF54909">
    <property type="entry name" value="Dimeric alpha+beta barrel"/>
    <property type="match status" value="1"/>
</dbReference>
<reference evidence="5" key="1">
    <citation type="submission" date="2023-03" db="EMBL/GenBank/DDBJ databases">
        <title>Selenobaculum gbiensis gen. nov. sp. nov., a new bacterium isolated from the gut microbiota of IBD patient.</title>
        <authorList>
            <person name="Yeo S."/>
            <person name="Park H."/>
            <person name="Huh C.S."/>
        </authorList>
    </citation>
    <scope>NUCLEOTIDE SEQUENCE</scope>
    <source>
        <strain evidence="5">ICN-92133</strain>
    </source>
</reference>
<dbReference type="GO" id="GO:0043565">
    <property type="term" value="F:sequence-specific DNA binding"/>
    <property type="evidence" value="ECO:0007669"/>
    <property type="project" value="InterPro"/>
</dbReference>
<dbReference type="SMART" id="SM00344">
    <property type="entry name" value="HTH_ASNC"/>
    <property type="match status" value="1"/>
</dbReference>
<feature type="domain" description="HTH asnC-type" evidence="4">
    <location>
        <begin position="8"/>
        <end position="69"/>
    </location>
</feature>
<dbReference type="PANTHER" id="PTHR30154:SF55">
    <property type="entry name" value="HTH-TYPE TRANSCRIPTIONAL REGULATOR LRPB"/>
    <property type="match status" value="1"/>
</dbReference>
<dbReference type="PROSITE" id="PS50956">
    <property type="entry name" value="HTH_ASNC_2"/>
    <property type="match status" value="1"/>
</dbReference>
<keyword evidence="1" id="KW-0805">Transcription regulation</keyword>
<name>A0A9Y2AIR8_9FIRM</name>
<dbReference type="Gene3D" id="1.10.10.10">
    <property type="entry name" value="Winged helix-like DNA-binding domain superfamily/Winged helix DNA-binding domain"/>
    <property type="match status" value="1"/>
</dbReference>
<keyword evidence="6" id="KW-1185">Reference proteome</keyword>
<evidence type="ECO:0000256" key="2">
    <source>
        <dbReference type="ARBA" id="ARBA00023125"/>
    </source>
</evidence>
<gene>
    <name evidence="5" type="ORF">P3F81_00765</name>
</gene>
<sequence>MNDKTINLDSTDIQIIDCLKMNSRMQLKDISELVHLSAPAVAARIDKLESTGVIKHFTIEIDESKLNNSIQCFIILFMKNLDHLGLQKLIKSHYTIKEAHKISGHGCYLLKVHAKNQEELNALLDQLSLYGTYQLNISISKIK</sequence>
<keyword evidence="3" id="KW-0804">Transcription</keyword>
<dbReference type="InterPro" id="IPR019887">
    <property type="entry name" value="Tscrpt_reg_AsnC/Lrp_C"/>
</dbReference>
<dbReference type="InterPro" id="IPR011008">
    <property type="entry name" value="Dimeric_a/b-barrel"/>
</dbReference>
<evidence type="ECO:0000256" key="3">
    <source>
        <dbReference type="ARBA" id="ARBA00023163"/>
    </source>
</evidence>
<evidence type="ECO:0000256" key="1">
    <source>
        <dbReference type="ARBA" id="ARBA00023015"/>
    </source>
</evidence>
<evidence type="ECO:0000313" key="5">
    <source>
        <dbReference type="EMBL" id="WIW70889.1"/>
    </source>
</evidence>
<dbReference type="PRINTS" id="PR00033">
    <property type="entry name" value="HTHASNC"/>
</dbReference>
<dbReference type="Pfam" id="PF13404">
    <property type="entry name" value="HTH_AsnC-type"/>
    <property type="match status" value="1"/>
</dbReference>
<dbReference type="InterPro" id="IPR000485">
    <property type="entry name" value="AsnC-type_HTH_dom"/>
</dbReference>
<dbReference type="GO" id="GO:0005829">
    <property type="term" value="C:cytosol"/>
    <property type="evidence" value="ECO:0007669"/>
    <property type="project" value="TreeGrafter"/>
</dbReference>
<dbReference type="InterPro" id="IPR036390">
    <property type="entry name" value="WH_DNA-bd_sf"/>
</dbReference>
<dbReference type="Gene3D" id="3.30.70.920">
    <property type="match status" value="1"/>
</dbReference>
<keyword evidence="2" id="KW-0238">DNA-binding</keyword>
<dbReference type="RefSeq" id="WP_147667287.1">
    <property type="nucleotide sequence ID" value="NZ_CP120678.1"/>
</dbReference>
<dbReference type="PANTHER" id="PTHR30154">
    <property type="entry name" value="LEUCINE-RESPONSIVE REGULATORY PROTEIN"/>
    <property type="match status" value="1"/>
</dbReference>
<dbReference type="AlphaFoldDB" id="A0A9Y2AIR8"/>
<dbReference type="Pfam" id="PF01037">
    <property type="entry name" value="AsnC_trans_reg"/>
    <property type="match status" value="1"/>
</dbReference>
<evidence type="ECO:0000313" key="6">
    <source>
        <dbReference type="Proteomes" id="UP001243623"/>
    </source>
</evidence>
<dbReference type="SUPFAM" id="SSF46785">
    <property type="entry name" value="Winged helix' DNA-binding domain"/>
    <property type="match status" value="1"/>
</dbReference>
<protein>
    <submittedName>
        <fullName evidence="5">Lrp/AsnC family transcriptional regulator</fullName>
    </submittedName>
</protein>
<organism evidence="5 6">
    <name type="scientific">Selenobaculum gibii</name>
    <dbReference type="NCBI Taxonomy" id="3054208"/>
    <lineage>
        <taxon>Bacteria</taxon>
        <taxon>Bacillati</taxon>
        <taxon>Bacillota</taxon>
        <taxon>Negativicutes</taxon>
        <taxon>Selenomonadales</taxon>
        <taxon>Selenomonadaceae</taxon>
        <taxon>Selenobaculum</taxon>
    </lineage>
</organism>
<evidence type="ECO:0000259" key="4">
    <source>
        <dbReference type="PROSITE" id="PS50956"/>
    </source>
</evidence>
<dbReference type="GO" id="GO:0043200">
    <property type="term" value="P:response to amino acid"/>
    <property type="evidence" value="ECO:0007669"/>
    <property type="project" value="TreeGrafter"/>
</dbReference>
<dbReference type="EMBL" id="CP120678">
    <property type="protein sequence ID" value="WIW70889.1"/>
    <property type="molecule type" value="Genomic_DNA"/>
</dbReference>
<proteinExistence type="predicted"/>
<dbReference type="InterPro" id="IPR019888">
    <property type="entry name" value="Tscrpt_reg_AsnC-like"/>
</dbReference>
<dbReference type="KEGG" id="sgbi:P3F81_00765"/>